<feature type="transmembrane region" description="Helical" evidence="13">
    <location>
        <begin position="173"/>
        <end position="194"/>
    </location>
</feature>
<keyword evidence="11 12" id="KW-0275">Fatty acid biosynthesis</keyword>
<evidence type="ECO:0000256" key="1">
    <source>
        <dbReference type="ARBA" id="ARBA00004141"/>
    </source>
</evidence>
<dbReference type="GO" id="GO:0016717">
    <property type="term" value="F:oxidoreductase activity, acting on paired donors, with oxidation of a pair of donors resulting in the reduction of molecular oxygen to two molecules of water"/>
    <property type="evidence" value="ECO:0007669"/>
    <property type="project" value="InterPro"/>
</dbReference>
<gene>
    <name evidence="14" type="ORF">FRX31_012902</name>
</gene>
<keyword evidence="8 12" id="KW-0560">Oxidoreductase</keyword>
<comment type="domain">
    <text evidence="12">The histidine box domains are involved in binding the catalytic metal ions.</text>
</comment>
<evidence type="ECO:0000256" key="12">
    <source>
        <dbReference type="RuleBase" id="RU000581"/>
    </source>
</evidence>
<dbReference type="GO" id="GO:0042761">
    <property type="term" value="P:very long-chain fatty acid biosynthetic process"/>
    <property type="evidence" value="ECO:0007669"/>
    <property type="project" value="TreeGrafter"/>
</dbReference>
<comment type="cofactor">
    <cofactor evidence="12">
        <name>Fe(2+)</name>
        <dbReference type="ChEBI" id="CHEBI:29033"/>
    </cofactor>
</comment>
<evidence type="ECO:0000256" key="5">
    <source>
        <dbReference type="ARBA" id="ARBA00022692"/>
    </source>
</evidence>
<keyword evidence="5 12" id="KW-0812">Transmembrane</keyword>
<keyword evidence="7 13" id="KW-1133">Transmembrane helix</keyword>
<evidence type="ECO:0000256" key="9">
    <source>
        <dbReference type="ARBA" id="ARBA00023098"/>
    </source>
</evidence>
<evidence type="ECO:0000256" key="4">
    <source>
        <dbReference type="ARBA" id="ARBA00022516"/>
    </source>
</evidence>
<dbReference type="Proteomes" id="UP000554482">
    <property type="component" value="Unassembled WGS sequence"/>
</dbReference>
<feature type="transmembrane region" description="Helical" evidence="13">
    <location>
        <begin position="53"/>
        <end position="74"/>
    </location>
</feature>
<keyword evidence="4 12" id="KW-0444">Lipid biosynthesis</keyword>
<dbReference type="PRINTS" id="PR00075">
    <property type="entry name" value="FACDDSATRASE"/>
</dbReference>
<evidence type="ECO:0000256" key="6">
    <source>
        <dbReference type="ARBA" id="ARBA00022832"/>
    </source>
</evidence>
<dbReference type="GO" id="GO:0005789">
    <property type="term" value="C:endoplasmic reticulum membrane"/>
    <property type="evidence" value="ECO:0007669"/>
    <property type="project" value="TreeGrafter"/>
</dbReference>
<evidence type="ECO:0000256" key="2">
    <source>
        <dbReference type="ARBA" id="ARBA00005189"/>
    </source>
</evidence>
<dbReference type="PANTHER" id="PTHR11351">
    <property type="entry name" value="ACYL-COA DESATURASE"/>
    <property type="match status" value="1"/>
</dbReference>
<dbReference type="AlphaFoldDB" id="A0A7J6WKN9"/>
<name>A0A7J6WKN9_THATH</name>
<organism evidence="14 15">
    <name type="scientific">Thalictrum thalictroides</name>
    <name type="common">Rue-anemone</name>
    <name type="synonym">Anemone thalictroides</name>
    <dbReference type="NCBI Taxonomy" id="46969"/>
    <lineage>
        <taxon>Eukaryota</taxon>
        <taxon>Viridiplantae</taxon>
        <taxon>Streptophyta</taxon>
        <taxon>Embryophyta</taxon>
        <taxon>Tracheophyta</taxon>
        <taxon>Spermatophyta</taxon>
        <taxon>Magnoliopsida</taxon>
        <taxon>Ranunculales</taxon>
        <taxon>Ranunculaceae</taxon>
        <taxon>Thalictroideae</taxon>
        <taxon>Thalictrum</taxon>
    </lineage>
</organism>
<sequence>MVIPSDCTPATSISYKSRRKRVREWHAWDKINATVLFIVHALCLFAPSTFNWSAFWVAFALYVFTVMFGITLSYHRNLAHRSFKLPKYLEYLFAYIGLHALQGDPIFWVSTHRHHHKFTDTDKDAHSPLEGFWFSHINWIFDYKYMRSKGGRYKNVEDLKSQRYYRFLQKSHWLHLCLLPIILYTFGGFSFVVWGMGVRAVLGSHAIYMVNSVCHVWGHQAWNTGDLSKNNW</sequence>
<dbReference type="InterPro" id="IPR015876">
    <property type="entry name" value="Acyl-CoA_DS"/>
</dbReference>
<comment type="subcellular location">
    <subcellularLocation>
        <location evidence="1">Membrane</location>
        <topology evidence="1">Multi-pass membrane protein</topology>
    </subcellularLocation>
</comment>
<keyword evidence="15" id="KW-1185">Reference proteome</keyword>
<keyword evidence="9" id="KW-0443">Lipid metabolism</keyword>
<protein>
    <submittedName>
        <fullName evidence="14">Acyl-coa c20 delta5-desaturase</fullName>
    </submittedName>
</protein>
<proteinExistence type="inferred from homology"/>
<keyword evidence="6" id="KW-0276">Fatty acid metabolism</keyword>
<dbReference type="EMBL" id="JABWDY010014612">
    <property type="protein sequence ID" value="KAF5197513.1"/>
    <property type="molecule type" value="Genomic_DNA"/>
</dbReference>
<dbReference type="PANTHER" id="PTHR11351:SF31">
    <property type="entry name" value="DESATURASE 1, ISOFORM A-RELATED"/>
    <property type="match status" value="1"/>
</dbReference>
<evidence type="ECO:0000256" key="8">
    <source>
        <dbReference type="ARBA" id="ARBA00023002"/>
    </source>
</evidence>
<evidence type="ECO:0000313" key="15">
    <source>
        <dbReference type="Proteomes" id="UP000554482"/>
    </source>
</evidence>
<evidence type="ECO:0000256" key="13">
    <source>
        <dbReference type="SAM" id="Phobius"/>
    </source>
</evidence>
<evidence type="ECO:0000313" key="14">
    <source>
        <dbReference type="EMBL" id="KAF5197513.1"/>
    </source>
</evidence>
<comment type="similarity">
    <text evidence="3 12">Belongs to the fatty acid desaturase type 1 family.</text>
</comment>
<dbReference type="OrthoDB" id="10260134at2759"/>
<reference evidence="14 15" key="1">
    <citation type="submission" date="2020-06" db="EMBL/GenBank/DDBJ databases">
        <title>Transcriptomic and genomic resources for Thalictrum thalictroides and T. hernandezii: Facilitating candidate gene discovery in an emerging model plant lineage.</title>
        <authorList>
            <person name="Arias T."/>
            <person name="Riano-Pachon D.M."/>
            <person name="Di Stilio V.S."/>
        </authorList>
    </citation>
    <scope>NUCLEOTIDE SEQUENCE [LARGE SCALE GENOMIC DNA]</scope>
    <source>
        <strain evidence="15">cv. WT478/WT964</strain>
        <tissue evidence="14">Leaves</tissue>
    </source>
</reference>
<dbReference type="CDD" id="cd03505">
    <property type="entry name" value="Delta9-FADS-like"/>
    <property type="match status" value="1"/>
</dbReference>
<evidence type="ECO:0000256" key="7">
    <source>
        <dbReference type="ARBA" id="ARBA00022989"/>
    </source>
</evidence>
<comment type="pathway">
    <text evidence="2">Lipid metabolism.</text>
</comment>
<evidence type="ECO:0000256" key="10">
    <source>
        <dbReference type="ARBA" id="ARBA00023136"/>
    </source>
</evidence>
<keyword evidence="10 13" id="KW-0472">Membrane</keyword>
<evidence type="ECO:0000256" key="3">
    <source>
        <dbReference type="ARBA" id="ARBA00009295"/>
    </source>
</evidence>
<evidence type="ECO:0000256" key="11">
    <source>
        <dbReference type="ARBA" id="ARBA00023160"/>
    </source>
</evidence>
<accession>A0A7J6WKN9</accession>
<comment type="caution">
    <text evidence="14">The sequence shown here is derived from an EMBL/GenBank/DDBJ whole genome shotgun (WGS) entry which is preliminary data.</text>
</comment>